<reference evidence="2" key="1">
    <citation type="submission" date="2023-10" db="EMBL/GenBank/DDBJ databases">
        <authorList>
            <person name="Chen Y."/>
            <person name="Shah S."/>
            <person name="Dougan E. K."/>
            <person name="Thang M."/>
            <person name="Chan C."/>
        </authorList>
    </citation>
    <scope>NUCLEOTIDE SEQUENCE [LARGE SCALE GENOMIC DNA]</scope>
</reference>
<evidence type="ECO:0000313" key="2">
    <source>
        <dbReference type="EMBL" id="CAK0881488.1"/>
    </source>
</evidence>
<protein>
    <submittedName>
        <fullName evidence="2">Uncharacterized protein</fullName>
    </submittedName>
</protein>
<gene>
    <name evidence="2" type="ORF">PCOR1329_LOCUS64310</name>
</gene>
<dbReference type="EMBL" id="CAUYUJ010018191">
    <property type="protein sequence ID" value="CAK0881488.1"/>
    <property type="molecule type" value="Genomic_DNA"/>
</dbReference>
<feature type="region of interest" description="Disordered" evidence="1">
    <location>
        <begin position="42"/>
        <end position="73"/>
    </location>
</feature>
<evidence type="ECO:0000256" key="1">
    <source>
        <dbReference type="SAM" id="MobiDB-lite"/>
    </source>
</evidence>
<keyword evidence="3" id="KW-1185">Reference proteome</keyword>
<comment type="caution">
    <text evidence="2">The sequence shown here is derived from an EMBL/GenBank/DDBJ whole genome shotgun (WGS) entry which is preliminary data.</text>
</comment>
<feature type="compositionally biased region" description="Low complexity" evidence="1">
    <location>
        <begin position="327"/>
        <end position="339"/>
    </location>
</feature>
<accession>A0ABN9W5U0</accession>
<dbReference type="Proteomes" id="UP001189429">
    <property type="component" value="Unassembled WGS sequence"/>
</dbReference>
<feature type="region of interest" description="Disordered" evidence="1">
    <location>
        <begin position="278"/>
        <end position="339"/>
    </location>
</feature>
<name>A0ABN9W5U0_9DINO</name>
<feature type="compositionally biased region" description="Low complexity" evidence="1">
    <location>
        <begin position="48"/>
        <end position="73"/>
    </location>
</feature>
<sequence>MGGSGRRLQHGFQKCSKCQYTWTWRTRSACFNCGHCLSPAPSPARSPDGAWSDRAASADAAAGRARPAFRPPWQEAKLRPDTRQVREETLLETIKRRKEELPPEASQALAGLEAALQQPTATAPKPELPDEAAQRAWGAARRATKALNEALDATEGACAWLAKCQAKEDELAAEYALALEEQARAIAHAKGCLKGEQATPASVSVNLSSVLEGREGLNFELGVAFDLDGISLTEQEQADWEKTLEQFKQDFTKQVEAMFKPAAEELEKRREGLKKMQEEFRAKTKKRRMDSEAARPGGEPDPPGDEQRGAGGDAAGHTSDAAPGTPSQPEAAPAPRQPQLSAERLAELKKAAREPFTFDSANGSGWGPLTTIWGRPQERAQELAREVRSGRREAPLSPCEAPPLGGALASTSMGLKRGGALAASVYLDIDRQGPASREVLRTLGHALRAVRGQVACNEEGLGTCHVAADAPPSELDYFIVAIMFDDCSLRHTGSEAQVGIMLGKAACAVIRGLEGGIGAVVSRDKCEILGTTERLHRLSEYHMDEGSFAHAKETRNLGVRYAMGARTGEVAAGRRQAAAAQPGRAHQVRRARKEAAVKLVNAGLKPATSYDISCIAWSSPALAGWRSKLAASAFGTGPGRSTCLSYLLAAKPWDDPLFEHIAKPMEAWARALQQVKEQDRRALGSALAAARERLTASGPQRRWTDDLGRILDLRETDRHAFQREVQAALIRKLWRDAASHDPLRGHLKDGAAINGLRRRLAKQLADHALASRRSSARQWEADDLNISYFYDTGGPLDSDAEHAIWSRCLVKDPRSDLPLPLTARIVRTAGPWAGEPLHGEVFLDGAAAHAQ</sequence>
<evidence type="ECO:0000313" key="3">
    <source>
        <dbReference type="Proteomes" id="UP001189429"/>
    </source>
</evidence>
<feature type="non-terminal residue" evidence="2">
    <location>
        <position position="851"/>
    </location>
</feature>
<organism evidence="2 3">
    <name type="scientific">Prorocentrum cordatum</name>
    <dbReference type="NCBI Taxonomy" id="2364126"/>
    <lineage>
        <taxon>Eukaryota</taxon>
        <taxon>Sar</taxon>
        <taxon>Alveolata</taxon>
        <taxon>Dinophyceae</taxon>
        <taxon>Prorocentrales</taxon>
        <taxon>Prorocentraceae</taxon>
        <taxon>Prorocentrum</taxon>
    </lineage>
</organism>
<proteinExistence type="predicted"/>